<comment type="pathway">
    <text evidence="8">Amino-acid metabolism; tryptophan metabolism.</text>
</comment>
<evidence type="ECO:0000313" key="16">
    <source>
        <dbReference type="Proteomes" id="UP000323380"/>
    </source>
</evidence>
<evidence type="ECO:0000256" key="2">
    <source>
        <dbReference type="ARBA" id="ARBA00009347"/>
    </source>
</evidence>
<dbReference type="Gene3D" id="1.10.540.10">
    <property type="entry name" value="Acyl-CoA dehydrogenase/oxidase, N-terminal domain"/>
    <property type="match status" value="1"/>
</dbReference>
<dbReference type="GO" id="GO:0050660">
    <property type="term" value="F:flavin adenine dinucleotide binding"/>
    <property type="evidence" value="ECO:0007669"/>
    <property type="project" value="InterPro"/>
</dbReference>
<comment type="cofactor">
    <cofactor evidence="1 11">
        <name>FAD</name>
        <dbReference type="ChEBI" id="CHEBI:57692"/>
    </cofactor>
</comment>
<evidence type="ECO:0000256" key="6">
    <source>
        <dbReference type="ARBA" id="ARBA00023002"/>
    </source>
</evidence>
<evidence type="ECO:0000256" key="9">
    <source>
        <dbReference type="ARBA" id="ARBA00039033"/>
    </source>
</evidence>
<keyword evidence="4 11" id="KW-0274">FAD</keyword>
<dbReference type="Pfam" id="PF02771">
    <property type="entry name" value="Acyl-CoA_dh_N"/>
    <property type="match status" value="1"/>
</dbReference>
<dbReference type="Gene3D" id="2.40.110.10">
    <property type="entry name" value="Butyryl-CoA Dehydrogenase, subunit A, domain 2"/>
    <property type="match status" value="1"/>
</dbReference>
<evidence type="ECO:0000313" key="15">
    <source>
        <dbReference type="EMBL" id="TYB48221.1"/>
    </source>
</evidence>
<name>A0A5D0NW41_9ACTN</name>
<evidence type="ECO:0000256" key="5">
    <source>
        <dbReference type="ARBA" id="ARBA00022946"/>
    </source>
</evidence>
<dbReference type="InterPro" id="IPR037069">
    <property type="entry name" value="AcylCoA_DH/ox_N_sf"/>
</dbReference>
<dbReference type="Proteomes" id="UP000323380">
    <property type="component" value="Unassembled WGS sequence"/>
</dbReference>
<evidence type="ECO:0000256" key="7">
    <source>
        <dbReference type="ARBA" id="ARBA00037899"/>
    </source>
</evidence>
<dbReference type="InterPro" id="IPR046373">
    <property type="entry name" value="Acyl-CoA_Oxase/DH_mid-dom_sf"/>
</dbReference>
<dbReference type="GO" id="GO:0033539">
    <property type="term" value="P:fatty acid beta-oxidation using acyl-CoA dehydrogenase"/>
    <property type="evidence" value="ECO:0007669"/>
    <property type="project" value="TreeGrafter"/>
</dbReference>
<dbReference type="InterPro" id="IPR009100">
    <property type="entry name" value="AcylCoA_DH/oxidase_NM_dom_sf"/>
</dbReference>
<dbReference type="GO" id="GO:0000062">
    <property type="term" value="F:fatty-acyl-CoA binding"/>
    <property type="evidence" value="ECO:0007669"/>
    <property type="project" value="TreeGrafter"/>
</dbReference>
<keyword evidence="5" id="KW-0809">Transit peptide</keyword>
<dbReference type="Pfam" id="PF02770">
    <property type="entry name" value="Acyl-CoA_dh_M"/>
    <property type="match status" value="1"/>
</dbReference>
<dbReference type="FunFam" id="1.10.540.10:FF:000026">
    <property type="entry name" value="Acyl-CoA dehydrogenase medium chain"/>
    <property type="match status" value="1"/>
</dbReference>
<feature type="domain" description="Acyl-CoA dehydrogenase/oxidase C-terminal" evidence="12">
    <location>
        <begin position="234"/>
        <end position="379"/>
    </location>
</feature>
<feature type="domain" description="Acyl-CoA oxidase/dehydrogenase middle" evidence="13">
    <location>
        <begin position="130"/>
        <end position="222"/>
    </location>
</feature>
<comment type="catalytic activity">
    <reaction evidence="10">
        <text>glutaryl-CoA + oxidized [electron-transfer flavoprotein] + 2 H(+) = (2E)-butenoyl-CoA + reduced [electron-transfer flavoprotein] + CO2</text>
        <dbReference type="Rhea" id="RHEA:13389"/>
        <dbReference type="Rhea" id="RHEA-COMP:10685"/>
        <dbReference type="Rhea" id="RHEA-COMP:10686"/>
        <dbReference type="ChEBI" id="CHEBI:15378"/>
        <dbReference type="ChEBI" id="CHEBI:16526"/>
        <dbReference type="ChEBI" id="CHEBI:57332"/>
        <dbReference type="ChEBI" id="CHEBI:57378"/>
        <dbReference type="ChEBI" id="CHEBI:57692"/>
        <dbReference type="ChEBI" id="CHEBI:58307"/>
        <dbReference type="EC" id="1.3.8.6"/>
    </reaction>
</comment>
<dbReference type="EC" id="1.3.8.6" evidence="9"/>
<proteinExistence type="inferred from homology"/>
<evidence type="ECO:0000259" key="14">
    <source>
        <dbReference type="Pfam" id="PF02771"/>
    </source>
</evidence>
<dbReference type="AlphaFoldDB" id="A0A5D0NW41"/>
<dbReference type="InterPro" id="IPR052033">
    <property type="entry name" value="Glutaryl-CoA_DH_mitochondrial"/>
</dbReference>
<protein>
    <recommendedName>
        <fullName evidence="9">glutaryl-CoA dehydrogenase (ETF)</fullName>
        <ecNumber evidence="9">1.3.8.6</ecNumber>
    </recommendedName>
</protein>
<dbReference type="InterPro" id="IPR006089">
    <property type="entry name" value="Acyl-CoA_DH_CS"/>
</dbReference>
<dbReference type="InterPro" id="IPR006091">
    <property type="entry name" value="Acyl-CoA_Oxase/DH_mid-dom"/>
</dbReference>
<dbReference type="PANTHER" id="PTHR42807">
    <property type="entry name" value="GLUTARYL-COA DEHYDROGENASE, MITOCHONDRIAL"/>
    <property type="match status" value="1"/>
</dbReference>
<evidence type="ECO:0000256" key="4">
    <source>
        <dbReference type="ARBA" id="ARBA00022827"/>
    </source>
</evidence>
<evidence type="ECO:0000256" key="10">
    <source>
        <dbReference type="ARBA" id="ARBA00049493"/>
    </source>
</evidence>
<dbReference type="SUPFAM" id="SSF47203">
    <property type="entry name" value="Acyl-CoA dehydrogenase C-terminal domain-like"/>
    <property type="match status" value="1"/>
</dbReference>
<organism evidence="15 16">
    <name type="scientific">Actinomadura chibensis</name>
    <dbReference type="NCBI Taxonomy" id="392828"/>
    <lineage>
        <taxon>Bacteria</taxon>
        <taxon>Bacillati</taxon>
        <taxon>Actinomycetota</taxon>
        <taxon>Actinomycetes</taxon>
        <taxon>Streptosporangiales</taxon>
        <taxon>Thermomonosporaceae</taxon>
        <taxon>Actinomadura</taxon>
    </lineage>
</organism>
<dbReference type="InterPro" id="IPR009075">
    <property type="entry name" value="AcylCo_DH/oxidase_C"/>
</dbReference>
<dbReference type="PANTHER" id="PTHR42807:SF1">
    <property type="entry name" value="GLUTARYL-COA DEHYDROGENASE, MITOCHONDRIAL"/>
    <property type="match status" value="1"/>
</dbReference>
<evidence type="ECO:0000256" key="3">
    <source>
        <dbReference type="ARBA" id="ARBA00022630"/>
    </source>
</evidence>
<feature type="domain" description="Acyl-CoA dehydrogenase/oxidase N-terminal" evidence="14">
    <location>
        <begin position="15"/>
        <end position="126"/>
    </location>
</feature>
<comment type="pathway">
    <text evidence="7">Amino-acid metabolism; lysine degradation.</text>
</comment>
<accession>A0A5D0NW41</accession>
<dbReference type="GO" id="GO:0046949">
    <property type="term" value="P:fatty-acyl-CoA biosynthetic process"/>
    <property type="evidence" value="ECO:0007669"/>
    <property type="project" value="TreeGrafter"/>
</dbReference>
<evidence type="ECO:0000259" key="13">
    <source>
        <dbReference type="Pfam" id="PF02770"/>
    </source>
</evidence>
<keyword evidence="6 11" id="KW-0560">Oxidoreductase</keyword>
<comment type="similarity">
    <text evidence="2 11">Belongs to the acyl-CoA dehydrogenase family.</text>
</comment>
<keyword evidence="3 11" id="KW-0285">Flavoprotein</keyword>
<dbReference type="EMBL" id="VSFG01000001">
    <property type="protein sequence ID" value="TYB48221.1"/>
    <property type="molecule type" value="Genomic_DNA"/>
</dbReference>
<reference evidence="15 16" key="1">
    <citation type="submission" date="2019-08" db="EMBL/GenBank/DDBJ databases">
        <title>Actinomadura sp. nov. CYP1-5 isolated from mountain soil.</title>
        <authorList>
            <person name="Songsumanus A."/>
            <person name="Kuncharoen N."/>
            <person name="Kudo T."/>
            <person name="Yuki M."/>
            <person name="Igarashi Y."/>
            <person name="Tanasupawat S."/>
        </authorList>
    </citation>
    <scope>NUCLEOTIDE SEQUENCE [LARGE SCALE GENOMIC DNA]</scope>
    <source>
        <strain evidence="15 16">JCM 14158</strain>
    </source>
</reference>
<dbReference type="GO" id="GO:0004361">
    <property type="term" value="F:glutaryl-CoA dehydrogenase activity"/>
    <property type="evidence" value="ECO:0007669"/>
    <property type="project" value="UniProtKB-EC"/>
</dbReference>
<gene>
    <name evidence="15" type="ORF">FXF69_03095</name>
</gene>
<dbReference type="InterPro" id="IPR036250">
    <property type="entry name" value="AcylCo_DH-like_C"/>
</dbReference>
<evidence type="ECO:0000256" key="1">
    <source>
        <dbReference type="ARBA" id="ARBA00001974"/>
    </source>
</evidence>
<dbReference type="InterPro" id="IPR013786">
    <property type="entry name" value="AcylCoA_DH/ox_N"/>
</dbReference>
<dbReference type="Pfam" id="PF00441">
    <property type="entry name" value="Acyl-CoA_dh_1"/>
    <property type="match status" value="1"/>
</dbReference>
<evidence type="ECO:0000259" key="12">
    <source>
        <dbReference type="Pfam" id="PF00441"/>
    </source>
</evidence>
<dbReference type="Gene3D" id="1.20.140.10">
    <property type="entry name" value="Butyryl-CoA Dehydrogenase, subunit A, domain 3"/>
    <property type="match status" value="1"/>
</dbReference>
<dbReference type="STRING" id="1220554.GCA_001552135_04186"/>
<dbReference type="RefSeq" id="WP_067893675.1">
    <property type="nucleotide sequence ID" value="NZ_VSFG01000001.1"/>
</dbReference>
<dbReference type="PROSITE" id="PS00072">
    <property type="entry name" value="ACYL_COA_DH_1"/>
    <property type="match status" value="1"/>
</dbReference>
<evidence type="ECO:0000256" key="8">
    <source>
        <dbReference type="ARBA" id="ARBA00037927"/>
    </source>
</evidence>
<keyword evidence="16" id="KW-1185">Reference proteome</keyword>
<comment type="caution">
    <text evidence="15">The sequence shown here is derived from an EMBL/GenBank/DDBJ whole genome shotgun (WGS) entry which is preliminary data.</text>
</comment>
<sequence length="388" mass="41500">MSTATDFLMIEAGLTPEEADIRDTVARFASSELAPHINEWHDAGRVPRELAQRFGQLGVLGMHLDGPGCPDMSAVAYGLACRELEAVDSGIRSFVSVQGSLAMYAIHRWGSETQRASYLPRMAAGDVIGCFGLTEPDSGSDPGSMRTSARLDPSGDWILNGTKMWITNGTIADIAIVWARDHDGLVRGFVVPTDTPGFSATVIQRKLSLNASATAILNLDDVRLPAAALLPAAQGLSGPLSCLNEARFGILWGVVGAARTCFAEALDYSLVRRQFGRPLAAFQLSQRKIAEMAILVNNASLVAYHLGRTKDATRLSSAQVSYGKLHNVRAAAEVARIARGLLGAAGITLDHATMRHLVNMETVATYEGTEEIHALSIAGELTGIRSFR</sequence>
<dbReference type="SUPFAM" id="SSF56645">
    <property type="entry name" value="Acyl-CoA dehydrogenase NM domain-like"/>
    <property type="match status" value="1"/>
</dbReference>
<evidence type="ECO:0000256" key="11">
    <source>
        <dbReference type="RuleBase" id="RU362125"/>
    </source>
</evidence>